<dbReference type="GO" id="GO:0005783">
    <property type="term" value="C:endoplasmic reticulum"/>
    <property type="evidence" value="ECO:0007669"/>
    <property type="project" value="TreeGrafter"/>
</dbReference>
<evidence type="ECO:0000256" key="8">
    <source>
        <dbReference type="SAM" id="MobiDB-lite"/>
    </source>
</evidence>
<evidence type="ECO:0000313" key="12">
    <source>
        <dbReference type="Proteomes" id="UP001166674"/>
    </source>
</evidence>
<evidence type="ECO:0000256" key="1">
    <source>
        <dbReference type="ARBA" id="ARBA00004167"/>
    </source>
</evidence>
<accession>A0AA41MFT2</accession>
<evidence type="ECO:0000313" key="11">
    <source>
        <dbReference type="EMBL" id="MBZ3870985.1"/>
    </source>
</evidence>
<evidence type="ECO:0000256" key="4">
    <source>
        <dbReference type="ARBA" id="ARBA00022787"/>
    </source>
</evidence>
<protein>
    <submittedName>
        <fullName evidence="11">Fetal and adult testis-expressed transcript protein</fullName>
    </submittedName>
</protein>
<evidence type="ECO:0000259" key="10">
    <source>
        <dbReference type="Pfam" id="PF05644"/>
    </source>
</evidence>
<dbReference type="InterPro" id="IPR039433">
    <property type="entry name" value="Mff-like_dom"/>
</dbReference>
<dbReference type="PANTHER" id="PTHR21128:SF0">
    <property type="entry name" value="FETAL AND ADULT TESTIS-EXPRESSED TRANSCRIPT PROTEIN"/>
    <property type="match status" value="1"/>
</dbReference>
<dbReference type="GO" id="GO:0043066">
    <property type="term" value="P:negative regulation of apoptotic process"/>
    <property type="evidence" value="ECO:0007669"/>
    <property type="project" value="TreeGrafter"/>
</dbReference>
<evidence type="ECO:0000256" key="9">
    <source>
        <dbReference type="SAM" id="Phobius"/>
    </source>
</evidence>
<comment type="caution">
    <text evidence="11">The sequence shown here is derived from an EMBL/GenBank/DDBJ whole genome shotgun (WGS) entry which is preliminary data.</text>
</comment>
<keyword evidence="4" id="KW-1000">Mitochondrion outer membrane</keyword>
<name>A0AA41MFT2_SCICA</name>
<evidence type="ECO:0000256" key="7">
    <source>
        <dbReference type="ARBA" id="ARBA00023136"/>
    </source>
</evidence>
<keyword evidence="3 9" id="KW-0812">Transmembrane</keyword>
<dbReference type="InterPro" id="IPR039153">
    <property type="entry name" value="FATE1"/>
</dbReference>
<reference evidence="11" key="1">
    <citation type="submission" date="2020-03" db="EMBL/GenBank/DDBJ databases">
        <title>Studies in the Genomics of Life Span.</title>
        <authorList>
            <person name="Glass D."/>
        </authorList>
    </citation>
    <scope>NUCLEOTIDE SEQUENCE</scope>
    <source>
        <strain evidence="11">SUZIE</strain>
        <tissue evidence="11">Muscle</tissue>
    </source>
</reference>
<feature type="transmembrane region" description="Helical" evidence="9">
    <location>
        <begin position="169"/>
        <end position="187"/>
    </location>
</feature>
<organism evidence="11 12">
    <name type="scientific">Sciurus carolinensis</name>
    <name type="common">Eastern gray squirrel</name>
    <dbReference type="NCBI Taxonomy" id="30640"/>
    <lineage>
        <taxon>Eukaryota</taxon>
        <taxon>Metazoa</taxon>
        <taxon>Chordata</taxon>
        <taxon>Craniata</taxon>
        <taxon>Vertebrata</taxon>
        <taxon>Euteleostomi</taxon>
        <taxon>Mammalia</taxon>
        <taxon>Eutheria</taxon>
        <taxon>Euarchontoglires</taxon>
        <taxon>Glires</taxon>
        <taxon>Rodentia</taxon>
        <taxon>Sciuromorpha</taxon>
        <taxon>Sciuridae</taxon>
        <taxon>Sciurinae</taxon>
        <taxon>Sciurini</taxon>
        <taxon>Sciurus</taxon>
    </lineage>
</organism>
<keyword evidence="6" id="KW-0496">Mitochondrion</keyword>
<keyword evidence="5 9" id="KW-1133">Transmembrane helix</keyword>
<dbReference type="AlphaFoldDB" id="A0AA41MFT2"/>
<proteinExistence type="predicted"/>
<comment type="subcellular location">
    <subcellularLocation>
        <location evidence="1">Membrane</location>
        <topology evidence="1">Single-pass membrane protein</topology>
    </subcellularLocation>
    <subcellularLocation>
        <location evidence="2">Mitochondrion outer membrane</location>
    </subcellularLocation>
</comment>
<dbReference type="EMBL" id="JAATJV010158256">
    <property type="protein sequence ID" value="MBZ3870985.1"/>
    <property type="molecule type" value="Genomic_DNA"/>
</dbReference>
<feature type="compositionally biased region" description="Basic and acidic residues" evidence="8">
    <location>
        <begin position="14"/>
        <end position="29"/>
    </location>
</feature>
<evidence type="ECO:0000256" key="2">
    <source>
        <dbReference type="ARBA" id="ARBA00004294"/>
    </source>
</evidence>
<dbReference type="GO" id="GO:0031625">
    <property type="term" value="F:ubiquitin protein ligase binding"/>
    <property type="evidence" value="ECO:0007669"/>
    <property type="project" value="TreeGrafter"/>
</dbReference>
<dbReference type="Pfam" id="PF05644">
    <property type="entry name" value="Miff"/>
    <property type="match status" value="1"/>
</dbReference>
<dbReference type="GO" id="GO:0051562">
    <property type="term" value="P:negative regulation of mitochondrial calcium ion concentration"/>
    <property type="evidence" value="ECO:0007669"/>
    <property type="project" value="TreeGrafter"/>
</dbReference>
<gene>
    <name evidence="11" type="ORF">SUZIE_110670</name>
</gene>
<feature type="region of interest" description="Disordered" evidence="8">
    <location>
        <begin position="1"/>
        <end position="114"/>
    </location>
</feature>
<evidence type="ECO:0000256" key="6">
    <source>
        <dbReference type="ARBA" id="ARBA00023128"/>
    </source>
</evidence>
<dbReference type="Proteomes" id="UP001166674">
    <property type="component" value="Unassembled WGS sequence"/>
</dbReference>
<keyword evidence="7 9" id="KW-0472">Membrane</keyword>
<dbReference type="GO" id="GO:0044233">
    <property type="term" value="C:mitochondria-associated endoplasmic reticulum membrane contact site"/>
    <property type="evidence" value="ECO:0007669"/>
    <property type="project" value="TreeGrafter"/>
</dbReference>
<evidence type="ECO:0000256" key="3">
    <source>
        <dbReference type="ARBA" id="ARBA00022692"/>
    </source>
</evidence>
<evidence type="ECO:0000256" key="5">
    <source>
        <dbReference type="ARBA" id="ARBA00022989"/>
    </source>
</evidence>
<dbReference type="GO" id="GO:0005741">
    <property type="term" value="C:mitochondrial outer membrane"/>
    <property type="evidence" value="ECO:0007669"/>
    <property type="project" value="UniProtKB-SubCell"/>
</dbReference>
<sequence length="189" mass="21515">MQPRTQPPATRSARTRDLGAKLAERKPEQGLRSSPGGQMGRKVTNKAKRHLGGVSKNKDAARPPASATEASRKRVPTRQSHSQELKKKGHQLQKPRMSREPGHGNAHPQEYPGSFQGMRFHYERNPEAEIGLEELNGLEMEIMRRQLHMITGRLRALEDQGATWRHREAVFFTLLVSACIANLWLWMRQ</sequence>
<dbReference type="PANTHER" id="PTHR21128">
    <property type="entry name" value="FETAL AND ADULT TESTIS-EXPRESSED TRANSCRIPT PROTEIN"/>
    <property type="match status" value="1"/>
</dbReference>
<keyword evidence="12" id="KW-1185">Reference proteome</keyword>
<feature type="domain" description="Mff-like" evidence="10">
    <location>
        <begin position="126"/>
        <end position="188"/>
    </location>
</feature>